<evidence type="ECO:0000313" key="1">
    <source>
        <dbReference type="EMBL" id="RAV97974.1"/>
    </source>
</evidence>
<evidence type="ECO:0000313" key="2">
    <source>
        <dbReference type="Proteomes" id="UP000251889"/>
    </source>
</evidence>
<dbReference type="Proteomes" id="UP000251889">
    <property type="component" value="Unassembled WGS sequence"/>
</dbReference>
<organism evidence="1 2">
    <name type="scientific">Pseudochryseolinea flava</name>
    <dbReference type="NCBI Taxonomy" id="2059302"/>
    <lineage>
        <taxon>Bacteria</taxon>
        <taxon>Pseudomonadati</taxon>
        <taxon>Bacteroidota</taxon>
        <taxon>Cytophagia</taxon>
        <taxon>Cytophagales</taxon>
        <taxon>Fulvivirgaceae</taxon>
        <taxon>Pseudochryseolinea</taxon>
    </lineage>
</organism>
<dbReference type="RefSeq" id="WP_112749920.1">
    <property type="nucleotide sequence ID" value="NZ_QMFY01000024.1"/>
</dbReference>
<accession>A0A364XUY2</accession>
<proteinExistence type="predicted"/>
<sequence>MVTDFSEFQNILFSATSQHFGERGYRETFRDVSLEMTRLINADKAFLFLRTGENRGGNTFYASVGFYVSFSIIDDFILKYRDRLHPNIPRHTIGVETKSLNSNYQIEVRSREETDSIVPQIINQYENILVPFLEYFMNIIVLNEFVNNPFDKFHAGIPISTARFHWYRKMIIAKLAGNPEYEKIAQYVLDQHRAVSRNNPESVDFKNAMMVVEGLVDDLAQVSPVKNPILLDLGLVK</sequence>
<dbReference type="EMBL" id="QMFY01000024">
    <property type="protein sequence ID" value="RAV97974.1"/>
    <property type="molecule type" value="Genomic_DNA"/>
</dbReference>
<reference evidence="1 2" key="1">
    <citation type="submission" date="2018-06" db="EMBL/GenBank/DDBJ databases">
        <title>Chryseolinea flavus sp. nov., a member of the phylum Bacteroidetes isolated from soil.</title>
        <authorList>
            <person name="Li Y."/>
            <person name="Wang J."/>
        </authorList>
    </citation>
    <scope>NUCLEOTIDE SEQUENCE [LARGE SCALE GENOMIC DNA]</scope>
    <source>
        <strain evidence="1 2">SDU1-6</strain>
    </source>
</reference>
<name>A0A364XUY2_9BACT</name>
<comment type="caution">
    <text evidence="1">The sequence shown here is derived from an EMBL/GenBank/DDBJ whole genome shotgun (WGS) entry which is preliminary data.</text>
</comment>
<keyword evidence="2" id="KW-1185">Reference proteome</keyword>
<dbReference type="OrthoDB" id="686320at2"/>
<protein>
    <submittedName>
        <fullName evidence="1">Uncharacterized protein</fullName>
    </submittedName>
</protein>
<gene>
    <name evidence="1" type="ORF">DQQ10_26245</name>
</gene>
<dbReference type="AlphaFoldDB" id="A0A364XUY2"/>